<dbReference type="RefSeq" id="WP_189930591.1">
    <property type="nucleotide sequence ID" value="NZ_BNCD01000004.1"/>
</dbReference>
<gene>
    <name evidence="2" type="ORF">GCM10018793_20230</name>
</gene>
<dbReference type="AlphaFoldDB" id="A0A919G099"/>
<dbReference type="InterPro" id="IPR038282">
    <property type="entry name" value="DUF2267_sf"/>
</dbReference>
<evidence type="ECO:0008006" key="4">
    <source>
        <dbReference type="Google" id="ProtNLM"/>
    </source>
</evidence>
<evidence type="ECO:0000313" key="2">
    <source>
        <dbReference type="EMBL" id="GHH75802.1"/>
    </source>
</evidence>
<name>A0A919G099_9ACTN</name>
<accession>A0A919G099</accession>
<dbReference type="Proteomes" id="UP000603708">
    <property type="component" value="Unassembled WGS sequence"/>
</dbReference>
<dbReference type="EMBL" id="BNCD01000004">
    <property type="protein sequence ID" value="GHH75802.1"/>
    <property type="molecule type" value="Genomic_DNA"/>
</dbReference>
<dbReference type="Pfam" id="PF10025">
    <property type="entry name" value="DUF2267"/>
    <property type="match status" value="1"/>
</dbReference>
<organism evidence="2 3">
    <name type="scientific">Streptomyces sulfonofaciens</name>
    <dbReference type="NCBI Taxonomy" id="68272"/>
    <lineage>
        <taxon>Bacteria</taxon>
        <taxon>Bacillati</taxon>
        <taxon>Actinomycetota</taxon>
        <taxon>Actinomycetes</taxon>
        <taxon>Kitasatosporales</taxon>
        <taxon>Streptomycetaceae</taxon>
        <taxon>Streptomyces</taxon>
    </lineage>
</organism>
<sequence>MREEEFIGQVQARAGFGSRGPAESATRATLETLAERVQSPQAENLAAQLPREIGEHLRRVVYAPDEPVTGARMSTQEFFDRVAGRAGLDPPKAAHAARCVVEVMGEATQGNIVEKIKGSLDDDLSGVLFAGSTGKAGP</sequence>
<keyword evidence="3" id="KW-1185">Reference proteome</keyword>
<evidence type="ECO:0000313" key="3">
    <source>
        <dbReference type="Proteomes" id="UP000603708"/>
    </source>
</evidence>
<reference evidence="2" key="2">
    <citation type="submission" date="2020-09" db="EMBL/GenBank/DDBJ databases">
        <authorList>
            <person name="Sun Q."/>
            <person name="Ohkuma M."/>
        </authorList>
    </citation>
    <scope>NUCLEOTIDE SEQUENCE</scope>
    <source>
        <strain evidence="2">JCM 5069</strain>
    </source>
</reference>
<comment type="caution">
    <text evidence="2">The sequence shown here is derived from an EMBL/GenBank/DDBJ whole genome shotgun (WGS) entry which is preliminary data.</text>
</comment>
<proteinExistence type="predicted"/>
<dbReference type="InterPro" id="IPR018727">
    <property type="entry name" value="DUF2267"/>
</dbReference>
<evidence type="ECO:0000256" key="1">
    <source>
        <dbReference type="SAM" id="MobiDB-lite"/>
    </source>
</evidence>
<protein>
    <recommendedName>
        <fullName evidence="4">DUF2267 domain-containing protein</fullName>
    </recommendedName>
</protein>
<reference evidence="2" key="1">
    <citation type="journal article" date="2014" name="Int. J. Syst. Evol. Microbiol.">
        <title>Complete genome sequence of Corynebacterium casei LMG S-19264T (=DSM 44701T), isolated from a smear-ripened cheese.</title>
        <authorList>
            <consortium name="US DOE Joint Genome Institute (JGI-PGF)"/>
            <person name="Walter F."/>
            <person name="Albersmeier A."/>
            <person name="Kalinowski J."/>
            <person name="Ruckert C."/>
        </authorList>
    </citation>
    <scope>NUCLEOTIDE SEQUENCE</scope>
    <source>
        <strain evidence="2">JCM 5069</strain>
    </source>
</reference>
<feature type="region of interest" description="Disordered" evidence="1">
    <location>
        <begin position="1"/>
        <end position="27"/>
    </location>
</feature>
<dbReference type="Gene3D" id="1.10.490.110">
    <property type="entry name" value="Uncharacterized conserved protein DUF2267"/>
    <property type="match status" value="1"/>
</dbReference>